<sequence length="265" mass="30612">MLDAITPVILTYNEAPNLKRTLDQLGWAKQILIIDSFSQDATLEIANRYPQVRLLQRQFDTHARQWNYGLEQVDTEWVLSLDADYVLSEPLIQEMAQLSEKTPLDAFAIPFHYCVFGRPLRGTLLPPRVALFRKAVSTYIDDGHTQLLTVRGTTGALQAHIFHDDRKPLARWVWAQQRYVDLEVEKLQSTSWSDLSWGDRIRQTRVLGPLVILFYCLFLKQALLDGRAGWYYTFQRVFFEIWLSIKLIETDTQGGSLQASPPRLA</sequence>
<protein>
    <submittedName>
        <fullName evidence="2">Glycosyltransferase family 2 protein</fullName>
    </submittedName>
</protein>
<dbReference type="AlphaFoldDB" id="A0ABD4SZU9"/>
<dbReference type="EMBL" id="JTHE03000013">
    <property type="protein sequence ID" value="MCM1981597.1"/>
    <property type="molecule type" value="Genomic_DNA"/>
</dbReference>
<evidence type="ECO:0000313" key="3">
    <source>
        <dbReference type="Proteomes" id="UP000031561"/>
    </source>
</evidence>
<evidence type="ECO:0000259" key="1">
    <source>
        <dbReference type="Pfam" id="PF00535"/>
    </source>
</evidence>
<dbReference type="Gene3D" id="3.90.550.10">
    <property type="entry name" value="Spore Coat Polysaccharide Biosynthesis Protein SpsA, Chain A"/>
    <property type="match status" value="1"/>
</dbReference>
<keyword evidence="3" id="KW-1185">Reference proteome</keyword>
<dbReference type="Pfam" id="PF00535">
    <property type="entry name" value="Glycos_transf_2"/>
    <property type="match status" value="1"/>
</dbReference>
<feature type="domain" description="Glycosyltransferase 2-like" evidence="1">
    <location>
        <begin position="8"/>
        <end position="112"/>
    </location>
</feature>
<dbReference type="SUPFAM" id="SSF53448">
    <property type="entry name" value="Nucleotide-diphospho-sugar transferases"/>
    <property type="match status" value="1"/>
</dbReference>
<dbReference type="PANTHER" id="PTHR43630">
    <property type="entry name" value="POLY-BETA-1,6-N-ACETYL-D-GLUCOSAMINE SYNTHASE"/>
    <property type="match status" value="1"/>
</dbReference>
<dbReference type="CDD" id="cd02511">
    <property type="entry name" value="Beta4Glucosyltransferase"/>
    <property type="match status" value="1"/>
</dbReference>
<dbReference type="RefSeq" id="WP_166279333.1">
    <property type="nucleotide sequence ID" value="NZ_JTHE03000013.1"/>
</dbReference>
<gene>
    <name evidence="2" type="ORF">QQ91_0001965</name>
</gene>
<dbReference type="Proteomes" id="UP000031561">
    <property type="component" value="Unassembled WGS sequence"/>
</dbReference>
<dbReference type="PANTHER" id="PTHR43630:SF2">
    <property type="entry name" value="GLYCOSYLTRANSFERASE"/>
    <property type="match status" value="1"/>
</dbReference>
<organism evidence="2 3">
    <name type="scientific">Lyngbya confervoides BDU141951</name>
    <dbReference type="NCBI Taxonomy" id="1574623"/>
    <lineage>
        <taxon>Bacteria</taxon>
        <taxon>Bacillati</taxon>
        <taxon>Cyanobacteriota</taxon>
        <taxon>Cyanophyceae</taxon>
        <taxon>Oscillatoriophycideae</taxon>
        <taxon>Oscillatoriales</taxon>
        <taxon>Microcoleaceae</taxon>
        <taxon>Lyngbya</taxon>
    </lineage>
</organism>
<evidence type="ECO:0000313" key="2">
    <source>
        <dbReference type="EMBL" id="MCM1981597.1"/>
    </source>
</evidence>
<comment type="caution">
    <text evidence="2">The sequence shown here is derived from an EMBL/GenBank/DDBJ whole genome shotgun (WGS) entry which is preliminary data.</text>
</comment>
<name>A0ABD4SZU9_9CYAN</name>
<reference evidence="2 3" key="1">
    <citation type="journal article" date="2015" name="Genome Announc.">
        <title>Draft Genome Sequence of Filamentous Marine Cyanobacterium Lyngbya confervoides Strain BDU141951.</title>
        <authorList>
            <person name="Chandrababunaidu M.M."/>
            <person name="Sen D."/>
            <person name="Tripathy S."/>
        </authorList>
    </citation>
    <scope>NUCLEOTIDE SEQUENCE [LARGE SCALE GENOMIC DNA]</scope>
    <source>
        <strain evidence="2 3">BDU141951</strain>
    </source>
</reference>
<dbReference type="InterPro" id="IPR029044">
    <property type="entry name" value="Nucleotide-diphossugar_trans"/>
</dbReference>
<accession>A0ABD4SZU9</accession>
<dbReference type="InterPro" id="IPR001173">
    <property type="entry name" value="Glyco_trans_2-like"/>
</dbReference>
<proteinExistence type="predicted"/>